<dbReference type="InterPro" id="IPR057767">
    <property type="entry name" value="UGSC-like_dom"/>
</dbReference>
<dbReference type="Proteomes" id="UP001519343">
    <property type="component" value="Unassembled WGS sequence"/>
</dbReference>
<evidence type="ECO:0000313" key="3">
    <source>
        <dbReference type="Proteomes" id="UP001519343"/>
    </source>
</evidence>
<proteinExistence type="predicted"/>
<evidence type="ECO:0000259" key="1">
    <source>
        <dbReference type="Pfam" id="PF24696"/>
    </source>
</evidence>
<feature type="domain" description="UGSC-like" evidence="1">
    <location>
        <begin position="7"/>
        <end position="95"/>
    </location>
</feature>
<protein>
    <recommendedName>
        <fullName evidence="1">UGSC-like domain-containing protein</fullName>
    </recommendedName>
</protein>
<reference evidence="2 3" key="1">
    <citation type="submission" date="2021-03" db="EMBL/GenBank/DDBJ databases">
        <title>Genomic Encyclopedia of Type Strains, Phase IV (KMG-IV): sequencing the most valuable type-strain genomes for metagenomic binning, comparative biology and taxonomic classification.</title>
        <authorList>
            <person name="Goeker M."/>
        </authorList>
    </citation>
    <scope>NUCLEOTIDE SEQUENCE [LARGE SCALE GENOMIC DNA]</scope>
    <source>
        <strain evidence="2 3">DSM 24738</strain>
    </source>
</reference>
<accession>A0ABS4GLA5</accession>
<evidence type="ECO:0000313" key="2">
    <source>
        <dbReference type="EMBL" id="MBP1930892.1"/>
    </source>
</evidence>
<dbReference type="Pfam" id="PF24696">
    <property type="entry name" value="UGSC"/>
    <property type="match status" value="1"/>
</dbReference>
<dbReference type="EMBL" id="JAGGKT010000002">
    <property type="protein sequence ID" value="MBP1930892.1"/>
    <property type="molecule type" value="Genomic_DNA"/>
</dbReference>
<keyword evidence="3" id="KW-1185">Reference proteome</keyword>
<sequence length="95" mass="10439">MAEPFIVLNPAQESIVSSEKAANRLTTLDDKVLAVVNNGKRNSDVILQTLLAQIKQRYNLKDVIWIDKKNPSLPVTDVMLEQLQSSHAVIAGVGD</sequence>
<gene>
    <name evidence="2" type="ORF">J2Z37_000889</name>
</gene>
<organism evidence="2 3">
    <name type="scientific">Ammoniphilus resinae</name>
    <dbReference type="NCBI Taxonomy" id="861532"/>
    <lineage>
        <taxon>Bacteria</taxon>
        <taxon>Bacillati</taxon>
        <taxon>Bacillota</taxon>
        <taxon>Bacilli</taxon>
        <taxon>Bacillales</taxon>
        <taxon>Paenibacillaceae</taxon>
        <taxon>Aneurinibacillus group</taxon>
        <taxon>Ammoniphilus</taxon>
    </lineage>
</organism>
<comment type="caution">
    <text evidence="2">The sequence shown here is derived from an EMBL/GenBank/DDBJ whole genome shotgun (WGS) entry which is preliminary data.</text>
</comment>
<name>A0ABS4GLA5_9BACL</name>